<sequence>MKTTTLNIWLIACIFLLNACEKEDLSFESGDIEIEVETGKNWLHDYPLFLGITKKNPPQFAIWVEDTLGNYLSTVFVTYKIATEDWVNNNGNRRKEALPHWCFQRGIIYDDGLMLPTKKHPLTDGITGATPKENTTIQIQPKNLETPFVVKAEFNHSTDFNEAYPQSAKEGNNDYSGGEEGSGQPAVIYSATVLSTTKKTEFILIGHSSPDGNDGIVYGSTNGLTSAKSIVKNIRITVR</sequence>
<dbReference type="RefSeq" id="WP_158862704.1">
    <property type="nucleotide sequence ID" value="NZ_CP046401.1"/>
</dbReference>
<name>A0A6I6JR99_9BACT</name>
<evidence type="ECO:0000313" key="3">
    <source>
        <dbReference type="Proteomes" id="UP000428260"/>
    </source>
</evidence>
<organism evidence="2 3">
    <name type="scientific">Maribellus comscasis</name>
    <dbReference type="NCBI Taxonomy" id="2681766"/>
    <lineage>
        <taxon>Bacteria</taxon>
        <taxon>Pseudomonadati</taxon>
        <taxon>Bacteroidota</taxon>
        <taxon>Bacteroidia</taxon>
        <taxon>Marinilabiliales</taxon>
        <taxon>Prolixibacteraceae</taxon>
        <taxon>Maribellus</taxon>
    </lineage>
</organism>
<evidence type="ECO:0000313" key="2">
    <source>
        <dbReference type="EMBL" id="QGY42503.1"/>
    </source>
</evidence>
<proteinExistence type="predicted"/>
<accession>A0A6I6JR99</accession>
<dbReference type="Proteomes" id="UP000428260">
    <property type="component" value="Chromosome"/>
</dbReference>
<feature type="region of interest" description="Disordered" evidence="1">
    <location>
        <begin position="161"/>
        <end position="182"/>
    </location>
</feature>
<gene>
    <name evidence="2" type="ORF">GM418_02190</name>
</gene>
<dbReference type="AlphaFoldDB" id="A0A6I6JR99"/>
<dbReference type="KEGG" id="mcos:GM418_02190"/>
<reference evidence="2 3" key="1">
    <citation type="submission" date="2019-11" db="EMBL/GenBank/DDBJ databases">
        <authorList>
            <person name="Zheng R.K."/>
            <person name="Sun C.M."/>
        </authorList>
    </citation>
    <scope>NUCLEOTIDE SEQUENCE [LARGE SCALE GENOMIC DNA]</scope>
    <source>
        <strain evidence="2 3">WC007</strain>
    </source>
</reference>
<dbReference type="EMBL" id="CP046401">
    <property type="protein sequence ID" value="QGY42503.1"/>
    <property type="molecule type" value="Genomic_DNA"/>
</dbReference>
<evidence type="ECO:0000256" key="1">
    <source>
        <dbReference type="SAM" id="MobiDB-lite"/>
    </source>
</evidence>
<keyword evidence="3" id="KW-1185">Reference proteome</keyword>
<protein>
    <submittedName>
        <fullName evidence="2">Uncharacterized protein</fullName>
    </submittedName>
</protein>